<dbReference type="Proteomes" id="UP000287033">
    <property type="component" value="Unassembled WGS sequence"/>
</dbReference>
<reference evidence="1 2" key="1">
    <citation type="journal article" date="2018" name="Nat. Ecol. Evol.">
        <title>Shark genomes provide insights into elasmobranch evolution and the origin of vertebrates.</title>
        <authorList>
            <person name="Hara Y"/>
            <person name="Yamaguchi K"/>
            <person name="Onimaru K"/>
            <person name="Kadota M"/>
            <person name="Koyanagi M"/>
            <person name="Keeley SD"/>
            <person name="Tatsumi K"/>
            <person name="Tanaka K"/>
            <person name="Motone F"/>
            <person name="Kageyama Y"/>
            <person name="Nozu R"/>
            <person name="Adachi N"/>
            <person name="Nishimura O"/>
            <person name="Nakagawa R"/>
            <person name="Tanegashima C"/>
            <person name="Kiyatake I"/>
            <person name="Matsumoto R"/>
            <person name="Murakumo K"/>
            <person name="Nishida K"/>
            <person name="Terakita A"/>
            <person name="Kuratani S"/>
            <person name="Sato K"/>
            <person name="Hyodo S Kuraku.S."/>
        </authorList>
    </citation>
    <scope>NUCLEOTIDE SEQUENCE [LARGE SCALE GENOMIC DNA]</scope>
</reference>
<proteinExistence type="predicted"/>
<dbReference type="EMBL" id="BEZZ01197441">
    <property type="protein sequence ID" value="GCC46858.1"/>
    <property type="molecule type" value="Genomic_DNA"/>
</dbReference>
<keyword evidence="2" id="KW-1185">Reference proteome</keyword>
<gene>
    <name evidence="1" type="ORF">chiPu_0030957</name>
</gene>
<accession>A0A401TW67</accession>
<dbReference type="AlphaFoldDB" id="A0A401TW67"/>
<feature type="non-terminal residue" evidence="1">
    <location>
        <position position="217"/>
    </location>
</feature>
<organism evidence="1 2">
    <name type="scientific">Chiloscyllium punctatum</name>
    <name type="common">Brownbanded bambooshark</name>
    <name type="synonym">Hemiscyllium punctatum</name>
    <dbReference type="NCBI Taxonomy" id="137246"/>
    <lineage>
        <taxon>Eukaryota</taxon>
        <taxon>Metazoa</taxon>
        <taxon>Chordata</taxon>
        <taxon>Craniata</taxon>
        <taxon>Vertebrata</taxon>
        <taxon>Chondrichthyes</taxon>
        <taxon>Elasmobranchii</taxon>
        <taxon>Galeomorphii</taxon>
        <taxon>Galeoidea</taxon>
        <taxon>Orectolobiformes</taxon>
        <taxon>Hemiscylliidae</taxon>
        <taxon>Chiloscyllium</taxon>
    </lineage>
</organism>
<evidence type="ECO:0000313" key="2">
    <source>
        <dbReference type="Proteomes" id="UP000287033"/>
    </source>
</evidence>
<name>A0A401TW67_CHIPU</name>
<comment type="caution">
    <text evidence="1">The sequence shown here is derived from an EMBL/GenBank/DDBJ whole genome shotgun (WGS) entry which is preliminary data.</text>
</comment>
<evidence type="ECO:0000313" key="1">
    <source>
        <dbReference type="EMBL" id="GCC46858.1"/>
    </source>
</evidence>
<sequence length="217" mass="22868">MVVRAGVFVAGMADQDRACHQFMEAAAAMAAEAAAAHIGHRVAGELLDERLVAGLRRAAKLVHRDAVALQQRGSVHSRDLGLRPGPRNGQQHVEQGLAGGRLGAFDREQPPLRDAAAVRRNPVRIVAGLEHAVAGHDDHEGIAAERLRHRIDRAGRAQGAGDLVIGPGFAAGNVADGMVDALVEGRDVGHVERHAREVTIAAAQGRDDALDGKLDLL</sequence>
<protein>
    <submittedName>
        <fullName evidence="1">Uncharacterized protein</fullName>
    </submittedName>
</protein>